<sequence>MAYATDISINAQGGLAARVAAAIATLRGNMARRKVFKETLRELNALSNRELADLGMGRSEIRRVAYQAAYEG</sequence>
<dbReference type="InterPro" id="IPR009506">
    <property type="entry name" value="YjiS-like"/>
</dbReference>
<evidence type="ECO:0000313" key="3">
    <source>
        <dbReference type="Proteomes" id="UP000054935"/>
    </source>
</evidence>
<feature type="domain" description="YjiS-like" evidence="1">
    <location>
        <begin position="26"/>
        <end position="62"/>
    </location>
</feature>
<dbReference type="EMBL" id="CYSE01000001">
    <property type="protein sequence ID" value="CUH76252.1"/>
    <property type="molecule type" value="Genomic_DNA"/>
</dbReference>
<proteinExistence type="predicted"/>
<dbReference type="AlphaFoldDB" id="A0A0P1G365"/>
<evidence type="ECO:0000313" key="2">
    <source>
        <dbReference type="EMBL" id="CUH76252.1"/>
    </source>
</evidence>
<dbReference type="OrthoDB" id="8244198at2"/>
<organism evidence="2 3">
    <name type="scientific">Tropicibacter naphthalenivorans</name>
    <dbReference type="NCBI Taxonomy" id="441103"/>
    <lineage>
        <taxon>Bacteria</taxon>
        <taxon>Pseudomonadati</taxon>
        <taxon>Pseudomonadota</taxon>
        <taxon>Alphaproteobacteria</taxon>
        <taxon>Rhodobacterales</taxon>
        <taxon>Roseobacteraceae</taxon>
        <taxon>Tropicibacter</taxon>
    </lineage>
</organism>
<dbReference type="STRING" id="441103.TRN7648_00855"/>
<gene>
    <name evidence="2" type="ORF">TRN7648_00855</name>
</gene>
<evidence type="ECO:0000259" key="1">
    <source>
        <dbReference type="Pfam" id="PF06568"/>
    </source>
</evidence>
<dbReference type="RefSeq" id="WP_058246362.1">
    <property type="nucleotide sequence ID" value="NZ_CYSE01000001.1"/>
</dbReference>
<protein>
    <recommendedName>
        <fullName evidence="1">YjiS-like domain-containing protein</fullName>
    </recommendedName>
</protein>
<dbReference type="Proteomes" id="UP000054935">
    <property type="component" value="Unassembled WGS sequence"/>
</dbReference>
<reference evidence="2 3" key="1">
    <citation type="submission" date="2015-09" db="EMBL/GenBank/DDBJ databases">
        <authorList>
            <consortium name="Swine Surveillance"/>
        </authorList>
    </citation>
    <scope>NUCLEOTIDE SEQUENCE [LARGE SCALE GENOMIC DNA]</scope>
    <source>
        <strain evidence="2 3">CECT 7648</strain>
    </source>
</reference>
<keyword evidence="3" id="KW-1185">Reference proteome</keyword>
<name>A0A0P1G365_9RHOB</name>
<dbReference type="Pfam" id="PF06568">
    <property type="entry name" value="YjiS-like"/>
    <property type="match status" value="1"/>
</dbReference>
<accession>A0A0P1G365</accession>